<dbReference type="SMART" id="SM00312">
    <property type="entry name" value="PX"/>
    <property type="match status" value="1"/>
</dbReference>
<comment type="caution">
    <text evidence="7">The sequence shown here is derived from an EMBL/GenBank/DDBJ whole genome shotgun (WGS) entry which is preliminary data.</text>
</comment>
<dbReference type="InterPro" id="IPR001683">
    <property type="entry name" value="PX_dom"/>
</dbReference>
<dbReference type="EMBL" id="JANBPU010000045">
    <property type="protein sequence ID" value="KAJ1918441.1"/>
    <property type="molecule type" value="Genomic_DNA"/>
</dbReference>
<comment type="similarity">
    <text evidence="1">Belongs to the sorting nexin family.</text>
</comment>
<feature type="region of interest" description="Disordered" evidence="2">
    <location>
        <begin position="794"/>
        <end position="824"/>
    </location>
</feature>
<dbReference type="InterPro" id="IPR036871">
    <property type="entry name" value="PX_dom_sf"/>
</dbReference>
<dbReference type="SMART" id="SM00313">
    <property type="entry name" value="PXA"/>
    <property type="match status" value="1"/>
</dbReference>
<proteinExistence type="inferred from homology"/>
<evidence type="ECO:0000313" key="7">
    <source>
        <dbReference type="EMBL" id="KAJ1918441.1"/>
    </source>
</evidence>
<feature type="compositionally biased region" description="Polar residues" evidence="2">
    <location>
        <begin position="230"/>
        <end position="246"/>
    </location>
</feature>
<dbReference type="InterPro" id="IPR016137">
    <property type="entry name" value="RGS"/>
</dbReference>
<dbReference type="Pfam" id="PF02194">
    <property type="entry name" value="PXA"/>
    <property type="match status" value="1"/>
</dbReference>
<dbReference type="Proteomes" id="UP001150538">
    <property type="component" value="Unassembled WGS sequence"/>
</dbReference>
<protein>
    <submittedName>
        <fullName evidence="7">tRNA (Guanine-N(7)-)-methyltransferase (tRNA(m7G46)-methyltransferase)</fullName>
    </submittedName>
</protein>
<dbReference type="PROSITE" id="PS50132">
    <property type="entry name" value="RGS"/>
    <property type="match status" value="1"/>
</dbReference>
<sequence>MLAVELLEVTTLWLKSILSYALLFPFLVASLCIVLLFTNIVTSYWYHRRLSILGPSTYSHARSEGEKKPGIVLFDVAGTNPFSIGSFGTSPPVRRIPVLDFARKDGSLRLDSSFFPTKYTRSYWVDKMDRSIEPEELANELAILPFLPSTERALQNLLDLVVRDFIQSWFRTISADPSFGQSVKAEIASILRHVVVRVEKLDLSHFFMARIVPAISRHLHDYRRAEKAATENTSPVTRSGRSNTIQGLSLSSSKGGKRPRSKTVNAGNSEATSAAEQESTNLLIIDNYFKLRQHPALRSLISNPPGASVASSEKNSHPNHSEKPKPRSKSGESKEEMLDQEKIAIANYLRSIVDELLELIIAKESLNFGPHKTIIREILASTLLTSVVGAVIDPDTSNRLIDMQLTRIIEEQRMVTKLRQALDLQSGGIGSQEGDLGDGKGFQPTRTFEEFIEMIKTCQDLGMLTSISENIVSQIRKKRILIMGKNKGDIVHGENVKDMIFYINRLYVAKKVAEKRIRLLSQNQGAQVPIRLSYSVDGGPIPRNNTVNTTKTSRHSVYYEQRDDPVTISPPQFSLIEIITDVSALSAFAEYMDLIGKSFILEYWLNIEGLKKAPNNGVPIITPTVINSLWKMYFTLRVDELGASEDVISPVQKLLKPYRMSNVLDIDLEKAGQEVLDKSFDLMCRVQNDLFHKIEQREYPNFLRSTLYRRFLSTYVMTSHKTHVQNQLFAPGSTQSVQTNISLDQSNIGSSANSIADSMANPAGTNTSAPARTLTRESSMVPKVSNALYTISEDDPRGSGEPIANDIHPQVSGKLASGDNVPRDDTLAQGGYHSYLDMFGNWGSSLFKSGSQGDAEPKIQPIGEEPKDLAQSDKQDLEDFPQDATDAANIQDSDLLSSHQVDAVEAVLDGMLHKNENMESSGTSAPPRIPGDSTSDQALFYTPKTSRTFGISKAFSSMDKGRARSTNDLRALGLKSLEPLSGKDGPVKTNARSLSKDFEPTLADSTQISLKSKTELLEEEDISDEEDLSVYDDNSDVSDLDIGSSMDSYSHSSYKTAQKSVQVASLGDLFLSERAFGLNALIDTKRQQIAIVNALLVRVESKGQENEQRILKASQVQLIKETKQLLNQRKEYETQALENKLVPSRTLIRIPRTSISAPIIPPKDKQRNPSTSIRSQIGSRMKDAINPLRRPSFLSGSPTLLGIRRSPGLKGRSPELITRKSGKKYVQYSIEVLKTDINGKIKYSWIITHRYREFLELHEKMKALFPEMMKHNEFPAKNPFLKFKKSHIESRRAALESYLNRLIQHNDACRSVPLRLFLSQHPPPKQETLPDIQNPASATANPATLDNNDPWMGQLYESISRDINDITGDGTMLDKITKQLSAQIAKGDPDVLHPDAENAQTDSQSATSPPDDGYSDSLSFLSSYVSTAGSVEVSTPTYANLSEPLCDLFIEIFELKDKNNWLRRQAINILLRHIFGGAMERRVKDIVTSLVSESQLANHLTEVTNIFWPHQQKFTAPVPRTDSERSDTYQKAQQKLLFYLPNVLGSMVGRKNAEKGATRLLEVLQHRRLNLQLVLYVLDDLVLELFPELRRGSSNSQKNSGNFGIGSPFASPSVSPLARPVQRNFSPLPRSRLNTF</sequence>
<accession>A0A9W7ZXW4</accession>
<dbReference type="InterPro" id="IPR044926">
    <property type="entry name" value="RGS_subdomain_2"/>
</dbReference>
<feature type="region of interest" description="Disordered" evidence="2">
    <location>
        <begin position="1015"/>
        <end position="1036"/>
    </location>
</feature>
<feature type="region of interest" description="Disordered" evidence="2">
    <location>
        <begin position="226"/>
        <end position="276"/>
    </location>
</feature>
<feature type="transmembrane region" description="Helical" evidence="3">
    <location>
        <begin position="20"/>
        <end position="46"/>
    </location>
</feature>
<keyword evidence="3" id="KW-0472">Membrane</keyword>
<dbReference type="PROSITE" id="PS50195">
    <property type="entry name" value="PX"/>
    <property type="match status" value="1"/>
</dbReference>
<dbReference type="SUPFAM" id="SSF64268">
    <property type="entry name" value="PX domain"/>
    <property type="match status" value="1"/>
</dbReference>
<feature type="region of interest" description="Disordered" evidence="2">
    <location>
        <begin position="1388"/>
        <end position="1414"/>
    </location>
</feature>
<dbReference type="Pfam" id="PF08628">
    <property type="entry name" value="Nexin_C"/>
    <property type="match status" value="1"/>
</dbReference>
<evidence type="ECO:0000256" key="2">
    <source>
        <dbReference type="SAM" id="MobiDB-lite"/>
    </source>
</evidence>
<feature type="domain" description="PX" evidence="5">
    <location>
        <begin position="1206"/>
        <end position="1325"/>
    </location>
</feature>
<evidence type="ECO:0000259" key="5">
    <source>
        <dbReference type="PROSITE" id="PS50195"/>
    </source>
</evidence>
<reference evidence="7" key="1">
    <citation type="submission" date="2022-07" db="EMBL/GenBank/DDBJ databases">
        <title>Phylogenomic reconstructions and comparative analyses of Kickxellomycotina fungi.</title>
        <authorList>
            <person name="Reynolds N.K."/>
            <person name="Stajich J.E."/>
            <person name="Barry K."/>
            <person name="Grigoriev I.V."/>
            <person name="Crous P."/>
            <person name="Smith M.E."/>
        </authorList>
    </citation>
    <scope>NUCLEOTIDE SEQUENCE</scope>
    <source>
        <strain evidence="7">NBRC 100468</strain>
    </source>
</reference>
<name>A0A9W7ZXW4_9FUNG</name>
<dbReference type="PANTHER" id="PTHR22775:SF3">
    <property type="entry name" value="SORTING NEXIN-13"/>
    <property type="match status" value="1"/>
</dbReference>
<feature type="compositionally biased region" description="Basic and acidic residues" evidence="2">
    <location>
        <begin position="314"/>
        <end position="336"/>
    </location>
</feature>
<dbReference type="SMART" id="SM00315">
    <property type="entry name" value="RGS"/>
    <property type="match status" value="1"/>
</dbReference>
<dbReference type="GO" id="GO:0035091">
    <property type="term" value="F:phosphatidylinositol binding"/>
    <property type="evidence" value="ECO:0007669"/>
    <property type="project" value="InterPro"/>
</dbReference>
<feature type="domain" description="PXA" evidence="6">
    <location>
        <begin position="147"/>
        <end position="405"/>
    </location>
</feature>
<evidence type="ECO:0000259" key="6">
    <source>
        <dbReference type="PROSITE" id="PS51207"/>
    </source>
</evidence>
<feature type="region of interest" description="Disordered" evidence="2">
    <location>
        <begin position="916"/>
        <end position="936"/>
    </location>
</feature>
<dbReference type="SUPFAM" id="SSF48097">
    <property type="entry name" value="Regulator of G-protein signaling, RGS"/>
    <property type="match status" value="1"/>
</dbReference>
<dbReference type="PANTHER" id="PTHR22775">
    <property type="entry name" value="SORTING NEXIN"/>
    <property type="match status" value="1"/>
</dbReference>
<feature type="region of interest" description="Disordered" evidence="2">
    <location>
        <begin position="300"/>
        <end position="336"/>
    </location>
</feature>
<feature type="region of interest" description="Disordered" evidence="2">
    <location>
        <begin position="1319"/>
        <end position="1349"/>
    </location>
</feature>
<evidence type="ECO:0000259" key="4">
    <source>
        <dbReference type="PROSITE" id="PS50132"/>
    </source>
</evidence>
<dbReference type="InterPro" id="IPR003114">
    <property type="entry name" value="Phox_assoc"/>
</dbReference>
<dbReference type="Gene3D" id="3.30.1520.10">
    <property type="entry name" value="Phox-like domain"/>
    <property type="match status" value="1"/>
</dbReference>
<organism evidence="7 8">
    <name type="scientific">Mycoemilia scoparia</name>
    <dbReference type="NCBI Taxonomy" id="417184"/>
    <lineage>
        <taxon>Eukaryota</taxon>
        <taxon>Fungi</taxon>
        <taxon>Fungi incertae sedis</taxon>
        <taxon>Zoopagomycota</taxon>
        <taxon>Kickxellomycotina</taxon>
        <taxon>Kickxellomycetes</taxon>
        <taxon>Kickxellales</taxon>
        <taxon>Kickxellaceae</taxon>
        <taxon>Mycoemilia</taxon>
    </lineage>
</organism>
<evidence type="ECO:0000313" key="8">
    <source>
        <dbReference type="Proteomes" id="UP001150538"/>
    </source>
</evidence>
<keyword evidence="3" id="KW-1133">Transmembrane helix</keyword>
<dbReference type="InterPro" id="IPR036305">
    <property type="entry name" value="RGS_sf"/>
</dbReference>
<keyword evidence="3" id="KW-0812">Transmembrane</keyword>
<dbReference type="Gene3D" id="1.10.167.10">
    <property type="entry name" value="Regulator of G-protein Signalling 4, domain 2"/>
    <property type="match status" value="1"/>
</dbReference>
<dbReference type="Pfam" id="PF00787">
    <property type="entry name" value="PX"/>
    <property type="match status" value="1"/>
</dbReference>
<evidence type="ECO:0000256" key="1">
    <source>
        <dbReference type="ARBA" id="ARBA00010883"/>
    </source>
</evidence>
<feature type="domain" description="RGS" evidence="4">
    <location>
        <begin position="574"/>
        <end position="712"/>
    </location>
</feature>
<keyword evidence="8" id="KW-1185">Reference proteome</keyword>
<feature type="region of interest" description="Disordered" evidence="2">
    <location>
        <begin position="759"/>
        <end position="779"/>
    </location>
</feature>
<feature type="region of interest" description="Disordered" evidence="2">
    <location>
        <begin position="1612"/>
        <end position="1636"/>
    </location>
</feature>
<feature type="compositionally biased region" description="Acidic residues" evidence="2">
    <location>
        <begin position="1017"/>
        <end position="1036"/>
    </location>
</feature>
<dbReference type="OrthoDB" id="120967at2759"/>
<dbReference type="InterPro" id="IPR013937">
    <property type="entry name" value="Sorting_nexin_C"/>
</dbReference>
<gene>
    <name evidence="7" type="primary">TRM8_2</name>
    <name evidence="7" type="ORF">H4219_002596</name>
</gene>
<feature type="compositionally biased region" description="Polar residues" evidence="2">
    <location>
        <begin position="263"/>
        <end position="276"/>
    </location>
</feature>
<feature type="compositionally biased region" description="Polar residues" evidence="2">
    <location>
        <begin position="1334"/>
        <end position="1347"/>
    </location>
</feature>
<dbReference type="PROSITE" id="PS51207">
    <property type="entry name" value="PXA"/>
    <property type="match status" value="1"/>
</dbReference>
<evidence type="ECO:0000256" key="3">
    <source>
        <dbReference type="SAM" id="Phobius"/>
    </source>
</evidence>
<feature type="compositionally biased region" description="Polar residues" evidence="2">
    <location>
        <begin position="1398"/>
        <end position="1408"/>
    </location>
</feature>